<keyword evidence="1 3" id="KW-0472">Membrane</keyword>
<dbReference type="OrthoDB" id="9984693at2759"/>
<evidence type="ECO:0000313" key="5">
    <source>
        <dbReference type="Proteomes" id="UP000011083"/>
    </source>
</evidence>
<feature type="transmembrane region" description="Helical" evidence="3">
    <location>
        <begin position="441"/>
        <end position="463"/>
    </location>
</feature>
<accession>L8GHZ5</accession>
<dbReference type="GO" id="GO:0016020">
    <property type="term" value="C:membrane"/>
    <property type="evidence" value="ECO:0007669"/>
    <property type="project" value="GOC"/>
</dbReference>
<organism evidence="4 5">
    <name type="scientific">Acanthamoeba castellanii (strain ATCC 30010 / Neff)</name>
    <dbReference type="NCBI Taxonomy" id="1257118"/>
    <lineage>
        <taxon>Eukaryota</taxon>
        <taxon>Amoebozoa</taxon>
        <taxon>Discosea</taxon>
        <taxon>Longamoebia</taxon>
        <taxon>Centramoebida</taxon>
        <taxon>Acanthamoebidae</taxon>
        <taxon>Acanthamoeba</taxon>
    </lineage>
</organism>
<dbReference type="InterPro" id="IPR033308">
    <property type="entry name" value="PGAP5/Cdc1/Ted1"/>
</dbReference>
<evidence type="ECO:0000256" key="1">
    <source>
        <dbReference type="ARBA" id="ARBA00023136"/>
    </source>
</evidence>
<keyword evidence="5" id="KW-1185">Reference proteome</keyword>
<dbReference type="SUPFAM" id="SSF56300">
    <property type="entry name" value="Metallo-dependent phosphatases"/>
    <property type="match status" value="1"/>
</dbReference>
<dbReference type="PANTHER" id="PTHR13315">
    <property type="entry name" value="METALLO PHOSPHOESTERASE RELATED"/>
    <property type="match status" value="1"/>
</dbReference>
<evidence type="ECO:0000313" key="4">
    <source>
        <dbReference type="EMBL" id="ELR12690.1"/>
    </source>
</evidence>
<gene>
    <name evidence="4" type="ORF">ACA1_092000</name>
</gene>
<evidence type="ECO:0008006" key="6">
    <source>
        <dbReference type="Google" id="ProtNLM"/>
    </source>
</evidence>
<dbReference type="GeneID" id="14913258"/>
<dbReference type="InterPro" id="IPR029052">
    <property type="entry name" value="Metallo-depent_PP-like"/>
</dbReference>
<dbReference type="RefSeq" id="XP_004334703.1">
    <property type="nucleotide sequence ID" value="XM_004334655.1"/>
</dbReference>
<dbReference type="STRING" id="1257118.L8GHZ5"/>
<evidence type="ECO:0000256" key="2">
    <source>
        <dbReference type="SAM" id="MobiDB-lite"/>
    </source>
</evidence>
<dbReference type="PANTHER" id="PTHR13315:SF4">
    <property type="entry name" value="METALLOPHOSPHOESTERASE, ISOFORM E"/>
    <property type="match status" value="1"/>
</dbReference>
<sequence length="464" mass="51942">MLQRKVIGGASWVVDEEAAADFGDANAGIALSLARGLGNHDAVMAFLACRWPAAHHHPPATATRGQTTHVALIADPQLTDRYSYRFTSKGGVLADAIQFYSDLYMRRSFYFLQRHLVPTHVFVLGDLLDSTKWLKDEEYEGEVERYRRVFSLVDPVTRMYTISGSVTNVASLTERYERTFGPINNRVRVGEFEFVLLSSAALEMEEWDQRSYDKTIAFLQDIRNAGASPLRPRVLLTHVPLWRPQTASCGPLRKNSPQIPDSQGFSYKCLVAPHLSRRIIDDVRPVYVFSGDDHDQCVVLHSSTEPTRSFFDRSDDDEGRLVREWNTTFLTDELGPGETTITRVTHAVERGSGTQATGPIRVGTRWARPDDRPPRDQGSKDEASKKSVGIPEQTVGTFSFLQGNLRPSFAMLSLHSSDCNESHHHHGSGGRGRLGGSWWRCLALELVVLLLACLSLHLFFVILS</sequence>
<dbReference type="AlphaFoldDB" id="L8GHZ5"/>
<dbReference type="VEuPathDB" id="AmoebaDB:ACA1_092000"/>
<keyword evidence="3" id="KW-0812">Transmembrane</keyword>
<protein>
    <recommendedName>
        <fullName evidence="6">Calcineurin-like phosphoesterase domain-containing protein</fullName>
    </recommendedName>
</protein>
<name>L8GHZ5_ACACF</name>
<dbReference type="EMBL" id="KB008103">
    <property type="protein sequence ID" value="ELR12690.1"/>
    <property type="molecule type" value="Genomic_DNA"/>
</dbReference>
<evidence type="ECO:0000256" key="3">
    <source>
        <dbReference type="SAM" id="Phobius"/>
    </source>
</evidence>
<reference evidence="4 5" key="1">
    <citation type="journal article" date="2013" name="Genome Biol.">
        <title>Genome of Acanthamoeba castellanii highlights extensive lateral gene transfer and early evolution of tyrosine kinase signaling.</title>
        <authorList>
            <person name="Clarke M."/>
            <person name="Lohan A.J."/>
            <person name="Liu B."/>
            <person name="Lagkouvardos I."/>
            <person name="Roy S."/>
            <person name="Zafar N."/>
            <person name="Bertelli C."/>
            <person name="Schilde C."/>
            <person name="Kianianmomeni A."/>
            <person name="Burglin T.R."/>
            <person name="Frech C."/>
            <person name="Turcotte B."/>
            <person name="Kopec K.O."/>
            <person name="Synnott J.M."/>
            <person name="Choo C."/>
            <person name="Paponov I."/>
            <person name="Finkler A."/>
            <person name="Soon Heng Tan C."/>
            <person name="Hutchins A.P."/>
            <person name="Weinmeier T."/>
            <person name="Rattei T."/>
            <person name="Chu J.S."/>
            <person name="Gimenez G."/>
            <person name="Irimia M."/>
            <person name="Rigden D.J."/>
            <person name="Fitzpatrick D.A."/>
            <person name="Lorenzo-Morales J."/>
            <person name="Bateman A."/>
            <person name="Chiu C.H."/>
            <person name="Tang P."/>
            <person name="Hegemann P."/>
            <person name="Fromm H."/>
            <person name="Raoult D."/>
            <person name="Greub G."/>
            <person name="Miranda-Saavedra D."/>
            <person name="Chen N."/>
            <person name="Nash P."/>
            <person name="Ginger M.L."/>
            <person name="Horn M."/>
            <person name="Schaap P."/>
            <person name="Caler L."/>
            <person name="Loftus B."/>
        </authorList>
    </citation>
    <scope>NUCLEOTIDE SEQUENCE [LARGE SCALE GENOMIC DNA]</scope>
    <source>
        <strain evidence="4 5">Neff</strain>
    </source>
</reference>
<dbReference type="GO" id="GO:0006506">
    <property type="term" value="P:GPI anchor biosynthetic process"/>
    <property type="evidence" value="ECO:0007669"/>
    <property type="project" value="InterPro"/>
</dbReference>
<feature type="compositionally biased region" description="Basic and acidic residues" evidence="2">
    <location>
        <begin position="367"/>
        <end position="385"/>
    </location>
</feature>
<proteinExistence type="predicted"/>
<dbReference type="KEGG" id="acan:ACA1_092000"/>
<dbReference type="Proteomes" id="UP000011083">
    <property type="component" value="Unassembled WGS sequence"/>
</dbReference>
<dbReference type="GO" id="GO:0005783">
    <property type="term" value="C:endoplasmic reticulum"/>
    <property type="evidence" value="ECO:0007669"/>
    <property type="project" value="TreeGrafter"/>
</dbReference>
<feature type="region of interest" description="Disordered" evidence="2">
    <location>
        <begin position="348"/>
        <end position="388"/>
    </location>
</feature>
<keyword evidence="3" id="KW-1133">Transmembrane helix</keyword>